<evidence type="ECO:0000313" key="2">
    <source>
        <dbReference type="Proteomes" id="UP000800036"/>
    </source>
</evidence>
<proteinExistence type="predicted"/>
<dbReference type="Proteomes" id="UP000800036">
    <property type="component" value="Unassembled WGS sequence"/>
</dbReference>
<protein>
    <submittedName>
        <fullName evidence="1">Uncharacterized protein</fullName>
    </submittedName>
</protein>
<reference evidence="1" key="1">
    <citation type="journal article" date="2020" name="Stud. Mycol.">
        <title>101 Dothideomycetes genomes: a test case for predicting lifestyles and emergence of pathogens.</title>
        <authorList>
            <person name="Haridas S."/>
            <person name="Albert R."/>
            <person name="Binder M."/>
            <person name="Bloem J."/>
            <person name="Labutti K."/>
            <person name="Salamov A."/>
            <person name="Andreopoulos B."/>
            <person name="Baker S."/>
            <person name="Barry K."/>
            <person name="Bills G."/>
            <person name="Bluhm B."/>
            <person name="Cannon C."/>
            <person name="Castanera R."/>
            <person name="Culley D."/>
            <person name="Daum C."/>
            <person name="Ezra D."/>
            <person name="Gonzalez J."/>
            <person name="Henrissat B."/>
            <person name="Kuo A."/>
            <person name="Liang C."/>
            <person name="Lipzen A."/>
            <person name="Lutzoni F."/>
            <person name="Magnuson J."/>
            <person name="Mondo S."/>
            <person name="Nolan M."/>
            <person name="Ohm R."/>
            <person name="Pangilinan J."/>
            <person name="Park H.-J."/>
            <person name="Ramirez L."/>
            <person name="Alfaro M."/>
            <person name="Sun H."/>
            <person name="Tritt A."/>
            <person name="Yoshinaga Y."/>
            <person name="Zwiers L.-H."/>
            <person name="Turgeon B."/>
            <person name="Goodwin S."/>
            <person name="Spatafora J."/>
            <person name="Crous P."/>
            <person name="Grigoriev I."/>
        </authorList>
    </citation>
    <scope>NUCLEOTIDE SEQUENCE</scope>
    <source>
        <strain evidence="1">CBS 107.79</strain>
    </source>
</reference>
<name>A0A6A5V5D8_9PLEO</name>
<accession>A0A6A5V5D8</accession>
<evidence type="ECO:0000313" key="1">
    <source>
        <dbReference type="EMBL" id="KAF1972345.1"/>
    </source>
</evidence>
<keyword evidence="2" id="KW-1185">Reference proteome</keyword>
<sequence length="157" mass="18067">MSPHIHPNHSLPTPLLTAIPCTSHTQSRNQDCSPITMPHYRHRHHRNFPAPAPAPAPALPPTFRKRELPSWYYVLKSQLHPYNTNQSRRATTDVYTTQDEAKLGLWDYAGRNYAWWTEISNRPGGLTGCEGRVLRCLNMQRDEVTGRAWVVSVQTWE</sequence>
<organism evidence="1 2">
    <name type="scientific">Bimuria novae-zelandiae CBS 107.79</name>
    <dbReference type="NCBI Taxonomy" id="1447943"/>
    <lineage>
        <taxon>Eukaryota</taxon>
        <taxon>Fungi</taxon>
        <taxon>Dikarya</taxon>
        <taxon>Ascomycota</taxon>
        <taxon>Pezizomycotina</taxon>
        <taxon>Dothideomycetes</taxon>
        <taxon>Pleosporomycetidae</taxon>
        <taxon>Pleosporales</taxon>
        <taxon>Massarineae</taxon>
        <taxon>Didymosphaeriaceae</taxon>
        <taxon>Bimuria</taxon>
    </lineage>
</organism>
<dbReference type="AlphaFoldDB" id="A0A6A5V5D8"/>
<dbReference type="EMBL" id="ML976687">
    <property type="protein sequence ID" value="KAF1972345.1"/>
    <property type="molecule type" value="Genomic_DNA"/>
</dbReference>
<gene>
    <name evidence="1" type="ORF">BU23DRAFT_162106</name>
</gene>